<evidence type="ECO:0000313" key="3">
    <source>
        <dbReference type="Ensembl" id="ENSKMAP00000026644.1"/>
    </source>
</evidence>
<dbReference type="InterPro" id="IPR016187">
    <property type="entry name" value="CTDL_fold"/>
</dbReference>
<dbReference type="PANTHER" id="PTHR45784:SF3">
    <property type="entry name" value="C-TYPE LECTIN DOMAIN FAMILY 4 MEMBER K-LIKE-RELATED"/>
    <property type="match status" value="1"/>
</dbReference>
<dbReference type="SMART" id="SM00034">
    <property type="entry name" value="CLECT"/>
    <property type="match status" value="1"/>
</dbReference>
<feature type="domain" description="C-type lectin" evidence="2">
    <location>
        <begin position="23"/>
        <end position="143"/>
    </location>
</feature>
<dbReference type="InterPro" id="IPR016186">
    <property type="entry name" value="C-type_lectin-like/link_sf"/>
</dbReference>
<dbReference type="SUPFAM" id="SSF56436">
    <property type="entry name" value="C-type lectin-like"/>
    <property type="match status" value="1"/>
</dbReference>
<dbReference type="AlphaFoldDB" id="A0A3Q3BMF3"/>
<dbReference type="Gene3D" id="3.10.100.10">
    <property type="entry name" value="Mannose-Binding Protein A, subunit A"/>
    <property type="match status" value="1"/>
</dbReference>
<protein>
    <recommendedName>
        <fullName evidence="2">C-type lectin domain-containing protein</fullName>
    </recommendedName>
</protein>
<dbReference type="PROSITE" id="PS00615">
    <property type="entry name" value="C_TYPE_LECTIN_1"/>
    <property type="match status" value="1"/>
</dbReference>
<dbReference type="PROSITE" id="PS50041">
    <property type="entry name" value="C_TYPE_LECTIN_2"/>
    <property type="match status" value="1"/>
</dbReference>
<reference evidence="3" key="1">
    <citation type="submission" date="2025-08" db="UniProtKB">
        <authorList>
            <consortium name="Ensembl"/>
        </authorList>
    </citation>
    <scope>IDENTIFICATION</scope>
</reference>
<dbReference type="CDD" id="cd00037">
    <property type="entry name" value="CLECT"/>
    <property type="match status" value="1"/>
</dbReference>
<name>A0A3Q3BMF3_KRYMA</name>
<dbReference type="GeneTree" id="ENSGT00940000177646"/>
<dbReference type="Proteomes" id="UP000264800">
    <property type="component" value="Unplaced"/>
</dbReference>
<keyword evidence="4" id="KW-1185">Reference proteome</keyword>
<dbReference type="PANTHER" id="PTHR45784">
    <property type="entry name" value="C-TYPE LECTIN DOMAIN FAMILY 20 MEMBER A-RELATED"/>
    <property type="match status" value="1"/>
</dbReference>
<organism evidence="3 4">
    <name type="scientific">Kryptolebias marmoratus</name>
    <name type="common">Mangrove killifish</name>
    <name type="synonym">Rivulus marmoratus</name>
    <dbReference type="NCBI Taxonomy" id="37003"/>
    <lineage>
        <taxon>Eukaryota</taxon>
        <taxon>Metazoa</taxon>
        <taxon>Chordata</taxon>
        <taxon>Craniata</taxon>
        <taxon>Vertebrata</taxon>
        <taxon>Euteleostomi</taxon>
        <taxon>Actinopterygii</taxon>
        <taxon>Neopterygii</taxon>
        <taxon>Teleostei</taxon>
        <taxon>Neoteleostei</taxon>
        <taxon>Acanthomorphata</taxon>
        <taxon>Ovalentaria</taxon>
        <taxon>Atherinomorphae</taxon>
        <taxon>Cyprinodontiformes</taxon>
        <taxon>Rivulidae</taxon>
        <taxon>Kryptolebias</taxon>
    </lineage>
</organism>
<sequence>LFQVNPSANKKNALLSSGFFATFDSFSYFFYSDVVTRQTAVNYCMKHHRNLLQNDASFNRSKVYAQSTSWFMDYSQAWIGVYMTATVRYWVSGGAVTYTNWSSGEPNGQPDNLYGNEFCAAMVLEDGTWADEPCDKLYPFICFDGLYNKHFSHI</sequence>
<dbReference type="Pfam" id="PF00059">
    <property type="entry name" value="Lectin_C"/>
    <property type="match status" value="1"/>
</dbReference>
<keyword evidence="1" id="KW-1015">Disulfide bond</keyword>
<proteinExistence type="predicted"/>
<accession>A0A3Q3BMF3</accession>
<evidence type="ECO:0000256" key="1">
    <source>
        <dbReference type="ARBA" id="ARBA00023157"/>
    </source>
</evidence>
<evidence type="ECO:0000259" key="2">
    <source>
        <dbReference type="PROSITE" id="PS50041"/>
    </source>
</evidence>
<dbReference type="InterPro" id="IPR001304">
    <property type="entry name" value="C-type_lectin-like"/>
</dbReference>
<dbReference type="InterPro" id="IPR018378">
    <property type="entry name" value="C-type_lectin_CS"/>
</dbReference>
<reference evidence="3" key="2">
    <citation type="submission" date="2025-09" db="UniProtKB">
        <authorList>
            <consortium name="Ensembl"/>
        </authorList>
    </citation>
    <scope>IDENTIFICATION</scope>
</reference>
<evidence type="ECO:0000313" key="4">
    <source>
        <dbReference type="Proteomes" id="UP000264800"/>
    </source>
</evidence>
<dbReference type="Ensembl" id="ENSKMAT00000026983.1">
    <property type="protein sequence ID" value="ENSKMAP00000026644.1"/>
    <property type="gene ID" value="ENSKMAG00000019767.1"/>
</dbReference>